<dbReference type="AlphaFoldDB" id="A0A1D8TL84"/>
<organism evidence="1 2">
    <name type="scientific">Moorena producens PAL-8-15-08-1</name>
    <dbReference type="NCBI Taxonomy" id="1458985"/>
    <lineage>
        <taxon>Bacteria</taxon>
        <taxon>Bacillati</taxon>
        <taxon>Cyanobacteriota</taxon>
        <taxon>Cyanophyceae</taxon>
        <taxon>Coleofasciculales</taxon>
        <taxon>Coleofasciculaceae</taxon>
        <taxon>Moorena</taxon>
    </lineage>
</organism>
<reference evidence="2" key="1">
    <citation type="submission" date="2016-10" db="EMBL/GenBank/DDBJ databases">
        <title>Comparative genomics uncovers the prolific and rare metabolic potential of the cyanobacterial genus Moorea.</title>
        <authorList>
            <person name="Leao T."/>
            <person name="Castelao G."/>
            <person name="Korobeynikov A."/>
            <person name="Monroe E.A."/>
            <person name="Podell S."/>
            <person name="Glukhov E."/>
            <person name="Allen E."/>
            <person name="Gerwick W.H."/>
            <person name="Gerwick L."/>
        </authorList>
    </citation>
    <scope>NUCLEOTIDE SEQUENCE [LARGE SCALE GENOMIC DNA]</scope>
    <source>
        <strain evidence="2">PAL-8-15-08-1</strain>
    </source>
</reference>
<name>A0A1D8TL84_9CYAN</name>
<dbReference type="KEGG" id="mpro:BJP34_00890"/>
<dbReference type="Proteomes" id="UP000177870">
    <property type="component" value="Chromosome"/>
</dbReference>
<proteinExistence type="predicted"/>
<dbReference type="EMBL" id="CP017599">
    <property type="protein sequence ID" value="AOW98185.1"/>
    <property type="molecule type" value="Genomic_DNA"/>
</dbReference>
<accession>A0A1D8TL84</accession>
<evidence type="ECO:0000313" key="2">
    <source>
        <dbReference type="Proteomes" id="UP000177870"/>
    </source>
</evidence>
<dbReference type="STRING" id="1458985.BJP34_00890"/>
<dbReference type="RefSeq" id="WP_070390698.1">
    <property type="nucleotide sequence ID" value="NZ_CP017599.1"/>
</dbReference>
<dbReference type="Pfam" id="PF20043">
    <property type="entry name" value="DUF6445"/>
    <property type="match status" value="1"/>
</dbReference>
<gene>
    <name evidence="1" type="ORF">BJP34_00890</name>
</gene>
<evidence type="ECO:0000313" key="1">
    <source>
        <dbReference type="EMBL" id="AOW98185.1"/>
    </source>
</evidence>
<dbReference type="InterPro" id="IPR045617">
    <property type="entry name" value="DUF6445"/>
</dbReference>
<sequence length="361" mass="41080">MEPKTVDNPKGFLKKLLAQKLITQASNASIFEVNDSANLTVKYIGNEKNCILIFDQFFKFPDRVRDYAINQAQFKSSPKGKYPGIRHRLHQEETDTIIDGLEKSVLEHLKIQIDADCTANGYFSLVTMKPEELTFEQTIPHFDAVVPNKKVAVVHYLSLPKMCWGGTAFYRHRATGFESISVSRLPDYDESKAKFHHHYVTDSNDDFELIELIPMKYNRLVAYGSNLLHSGYIKPEMLSSDPSKGRLSVNLFIQDKIKVENEDEIDTIELDTILSKKDGITAAACRVIYQEDWQDMVGIIFPEKQVWGPKKIEPCLRFVIDNHQFAVKSFPGTLSDKAKLVLARRLFKEGLVTIVDDGKTG</sequence>
<protein>
    <submittedName>
        <fullName evidence="1">Uncharacterized protein</fullName>
    </submittedName>
</protein>